<gene>
    <name evidence="1" type="ORF">HPBE_LOCUS23006</name>
</gene>
<proteinExistence type="predicted"/>
<dbReference type="WBParaSite" id="HPBE_0002300701-mRNA-1">
    <property type="protein sequence ID" value="HPBE_0002300701-mRNA-1"/>
    <property type="gene ID" value="HPBE_0002300701"/>
</dbReference>
<evidence type="ECO:0000313" key="3">
    <source>
        <dbReference type="WBParaSite" id="HPBE_0002300701-mRNA-1"/>
    </source>
</evidence>
<name>A0A183GJZ5_HELPZ</name>
<reference evidence="3" key="2">
    <citation type="submission" date="2019-09" db="UniProtKB">
        <authorList>
            <consortium name="WormBaseParasite"/>
        </authorList>
    </citation>
    <scope>IDENTIFICATION</scope>
</reference>
<reference evidence="1 2" key="1">
    <citation type="submission" date="2018-11" db="EMBL/GenBank/DDBJ databases">
        <authorList>
            <consortium name="Pathogen Informatics"/>
        </authorList>
    </citation>
    <scope>NUCLEOTIDE SEQUENCE [LARGE SCALE GENOMIC DNA]</scope>
</reference>
<dbReference type="EMBL" id="UZAH01034579">
    <property type="protein sequence ID" value="VDP35973.1"/>
    <property type="molecule type" value="Genomic_DNA"/>
</dbReference>
<accession>A0A3P8GNE9</accession>
<accession>A0A183GJZ5</accession>
<dbReference type="AlphaFoldDB" id="A0A183GJZ5"/>
<sequence length="102" mass="11871">MLKNELMETASQLFCEKKFARSPHVTKPVLDCGESRGSLYFASNVQFDALWLQQLTGTFSRTLCTSLFLENSLDKANLTIYHLGLRHEYFRLYAMHVINWYA</sequence>
<dbReference type="Proteomes" id="UP000050761">
    <property type="component" value="Unassembled WGS sequence"/>
</dbReference>
<evidence type="ECO:0000313" key="2">
    <source>
        <dbReference type="Proteomes" id="UP000050761"/>
    </source>
</evidence>
<protein>
    <submittedName>
        <fullName evidence="1 3">Uncharacterized protein</fullName>
    </submittedName>
</protein>
<organism evidence="2 3">
    <name type="scientific">Heligmosomoides polygyrus</name>
    <name type="common">Parasitic roundworm</name>
    <dbReference type="NCBI Taxonomy" id="6339"/>
    <lineage>
        <taxon>Eukaryota</taxon>
        <taxon>Metazoa</taxon>
        <taxon>Ecdysozoa</taxon>
        <taxon>Nematoda</taxon>
        <taxon>Chromadorea</taxon>
        <taxon>Rhabditida</taxon>
        <taxon>Rhabditina</taxon>
        <taxon>Rhabditomorpha</taxon>
        <taxon>Strongyloidea</taxon>
        <taxon>Heligmosomidae</taxon>
        <taxon>Heligmosomoides</taxon>
    </lineage>
</organism>
<evidence type="ECO:0000313" key="1">
    <source>
        <dbReference type="EMBL" id="VDP35973.1"/>
    </source>
</evidence>
<keyword evidence="2" id="KW-1185">Reference proteome</keyword>